<dbReference type="EMBL" id="CP032624">
    <property type="protein sequence ID" value="AYG03954.1"/>
    <property type="molecule type" value="Genomic_DNA"/>
</dbReference>
<proteinExistence type="predicted"/>
<dbReference type="KEGG" id="gry:D7I44_10680"/>
<dbReference type="InterPro" id="IPR007037">
    <property type="entry name" value="SIP_rossman_dom"/>
</dbReference>
<evidence type="ECO:0000313" key="4">
    <source>
        <dbReference type="Proteomes" id="UP000275069"/>
    </source>
</evidence>
<evidence type="ECO:0000313" key="3">
    <source>
        <dbReference type="EMBL" id="AYG03954.1"/>
    </source>
</evidence>
<dbReference type="AlphaFoldDB" id="A0A387C036"/>
<evidence type="ECO:0000259" key="1">
    <source>
        <dbReference type="Pfam" id="PF04954"/>
    </source>
</evidence>
<reference evidence="2 4" key="1">
    <citation type="submission" date="2018-09" db="EMBL/GenBank/DDBJ databases">
        <title>Genome sequencing of strain 2DFW10M-5.</title>
        <authorList>
            <person name="Heo J."/>
            <person name="Kim S.-J."/>
            <person name="Kwon S.-W."/>
        </authorList>
    </citation>
    <scope>NUCLEOTIDE SEQUENCE [LARGE SCALE GENOMIC DNA]</scope>
    <source>
        <strain evidence="2 4">2DFW10M-5</strain>
    </source>
</reference>
<dbReference type="EMBL" id="CP032624">
    <property type="protein sequence ID" value="AYG03931.1"/>
    <property type="molecule type" value="Genomic_DNA"/>
</dbReference>
<dbReference type="Gene3D" id="3.40.50.80">
    <property type="entry name" value="Nucleotide-binding domain of ferredoxin-NADP reductase (FNR) module"/>
    <property type="match status" value="1"/>
</dbReference>
<dbReference type="Proteomes" id="UP000275069">
    <property type="component" value="Chromosome"/>
</dbReference>
<sequence length="156" mass="16700">MLMYMGSRHRARLRDRVFIAGDLADLTAIQHVLALLPDDAYGQVYIEVLDERDVTPLDAPSRVTVTWLPRVLRSSAIRPLAFAAHGEALATAVAGWVGEWMPGAAGVEGGSSQASDQSVIMWVGCAGSAHITALYDVLQSRLAGLNALPDLSHHVS</sequence>
<name>A0A387C036_9MICO</name>
<accession>A0A387C036</accession>
<feature type="domain" description="SIP-like Rossmann fold" evidence="1">
    <location>
        <begin position="15"/>
        <end position="126"/>
    </location>
</feature>
<dbReference type="OrthoDB" id="5123323at2"/>
<dbReference type="InterPro" id="IPR039261">
    <property type="entry name" value="FNR_nucleotide-bd"/>
</dbReference>
<dbReference type="KEGG" id="gry:D7I44_10545"/>
<keyword evidence="4" id="KW-1185">Reference proteome</keyword>
<protein>
    <recommendedName>
        <fullName evidence="1">SIP-like Rossmann fold domain-containing protein</fullName>
    </recommendedName>
</protein>
<gene>
    <name evidence="2" type="ORF">D7I44_10545</name>
    <name evidence="3" type="ORF">D7I44_10680</name>
</gene>
<evidence type="ECO:0000313" key="2">
    <source>
        <dbReference type="EMBL" id="AYG03931.1"/>
    </source>
</evidence>
<organism evidence="2 4">
    <name type="scientific">Gryllotalpicola protaetiae</name>
    <dbReference type="NCBI Taxonomy" id="2419771"/>
    <lineage>
        <taxon>Bacteria</taxon>
        <taxon>Bacillati</taxon>
        <taxon>Actinomycetota</taxon>
        <taxon>Actinomycetes</taxon>
        <taxon>Micrococcales</taxon>
        <taxon>Microbacteriaceae</taxon>
        <taxon>Gryllotalpicola</taxon>
    </lineage>
</organism>
<dbReference type="Pfam" id="PF04954">
    <property type="entry name" value="SIP"/>
    <property type="match status" value="1"/>
</dbReference>